<dbReference type="Proteomes" id="UP001197093">
    <property type="component" value="Unassembled WGS sequence"/>
</dbReference>
<evidence type="ECO:0000256" key="1">
    <source>
        <dbReference type="SAM" id="MobiDB-lite"/>
    </source>
</evidence>
<feature type="compositionally biased region" description="Low complexity" evidence="1">
    <location>
        <begin position="39"/>
        <end position="56"/>
    </location>
</feature>
<organism evidence="2 3">
    <name type="scientific">Staphylotrichum longicolle</name>
    <dbReference type="NCBI Taxonomy" id="669026"/>
    <lineage>
        <taxon>Eukaryota</taxon>
        <taxon>Fungi</taxon>
        <taxon>Dikarya</taxon>
        <taxon>Ascomycota</taxon>
        <taxon>Pezizomycotina</taxon>
        <taxon>Sordariomycetes</taxon>
        <taxon>Sordariomycetidae</taxon>
        <taxon>Sordariales</taxon>
        <taxon>Chaetomiaceae</taxon>
        <taxon>Staphylotrichum</taxon>
    </lineage>
</organism>
<proteinExistence type="predicted"/>
<accession>A0AAD4F274</accession>
<sequence length="129" mass="12552">MPSRLATAAAVADVVGTSFLLGAVTYTLIFATACLDTRGGSSSADPAPATAPAAAPSGGGSRDSEGGAGAAAAVGAEEVVTGPAAGDQEGGDGPGGSEGPGNSEGEGEDGLEDRVFGRWVQDWGWLWWV</sequence>
<dbReference type="AlphaFoldDB" id="A0AAD4F274"/>
<evidence type="ECO:0000313" key="2">
    <source>
        <dbReference type="EMBL" id="KAG7291956.1"/>
    </source>
</evidence>
<feature type="compositionally biased region" description="Gly residues" evidence="1">
    <location>
        <begin position="91"/>
        <end position="104"/>
    </location>
</feature>
<gene>
    <name evidence="2" type="ORF">NEMBOFW57_001985</name>
</gene>
<name>A0AAD4F274_9PEZI</name>
<keyword evidence="3" id="KW-1185">Reference proteome</keyword>
<feature type="region of interest" description="Disordered" evidence="1">
    <location>
        <begin position="38"/>
        <end position="114"/>
    </location>
</feature>
<protein>
    <submittedName>
        <fullName evidence="2">Uncharacterized protein</fullName>
    </submittedName>
</protein>
<dbReference type="EMBL" id="JAHCVI010000001">
    <property type="protein sequence ID" value="KAG7291956.1"/>
    <property type="molecule type" value="Genomic_DNA"/>
</dbReference>
<evidence type="ECO:0000313" key="3">
    <source>
        <dbReference type="Proteomes" id="UP001197093"/>
    </source>
</evidence>
<dbReference type="PROSITE" id="PS51257">
    <property type="entry name" value="PROKAR_LIPOPROTEIN"/>
    <property type="match status" value="1"/>
</dbReference>
<feature type="compositionally biased region" description="Gly residues" evidence="1">
    <location>
        <begin position="57"/>
        <end position="69"/>
    </location>
</feature>
<reference evidence="2" key="1">
    <citation type="submission" date="2023-02" db="EMBL/GenBank/DDBJ databases">
        <authorList>
            <person name="Palmer J.M."/>
        </authorList>
    </citation>
    <scope>NUCLEOTIDE SEQUENCE</scope>
    <source>
        <strain evidence="2">FW57</strain>
    </source>
</reference>
<comment type="caution">
    <text evidence="2">The sequence shown here is derived from an EMBL/GenBank/DDBJ whole genome shotgun (WGS) entry which is preliminary data.</text>
</comment>
<feature type="compositionally biased region" description="Low complexity" evidence="1">
    <location>
        <begin position="70"/>
        <end position="87"/>
    </location>
</feature>